<dbReference type="PANTHER" id="PTHR45023:SF4">
    <property type="entry name" value="GLYCINE-RICH PROTEIN-RELATED"/>
    <property type="match status" value="1"/>
</dbReference>
<dbReference type="PANTHER" id="PTHR45023">
    <property type="match status" value="1"/>
</dbReference>
<evidence type="ECO:0000313" key="2">
    <source>
        <dbReference type="Proteomes" id="UP001165121"/>
    </source>
</evidence>
<evidence type="ECO:0000313" key="1">
    <source>
        <dbReference type="EMBL" id="GMF58956.1"/>
    </source>
</evidence>
<gene>
    <name evidence="1" type="ORF">Pfra01_002543800</name>
</gene>
<dbReference type="Proteomes" id="UP001165121">
    <property type="component" value="Unassembled WGS sequence"/>
</dbReference>
<dbReference type="OrthoDB" id="128346at2759"/>
<dbReference type="AlphaFoldDB" id="A0A9W6YCW1"/>
<sequence>MGKDVEWSEAETIQLCKSWLETSQDPVRGVSQKKCTFYSRIYEHWLEHKPADADSRSESAIAARWKKMQPEVTKFSGLSLEVYAERHKQDFEFLGAWKTLKDKPKWNIQVTTTGGTKRTSLEALSTTRPIGVKKAKTKKQHESDGLPGDIHERFVAASEKKALILEQQLHYSIFMQFPDSDESKAYFALQRKTILASYLAAATAVSDQCIPNPHSEQDAMSIAPGDIGHETSAPETSATTGLTSIEIVDTTLVLLSYLTMVVGIADADGKAAEPPSTTAAPPIGSLGGMRVWCYPFFTLANTDLKCLNSFGLS</sequence>
<comment type="caution">
    <text evidence="1">The sequence shown here is derived from an EMBL/GenBank/DDBJ whole genome shotgun (WGS) entry which is preliminary data.</text>
</comment>
<dbReference type="EMBL" id="BSXT01004790">
    <property type="protein sequence ID" value="GMF58956.1"/>
    <property type="molecule type" value="Genomic_DNA"/>
</dbReference>
<name>A0A9W6YCW1_9STRA</name>
<accession>A0A9W6YCW1</accession>
<reference evidence="1" key="1">
    <citation type="submission" date="2023-04" db="EMBL/GenBank/DDBJ databases">
        <title>Phytophthora fragariaefolia NBRC 109709.</title>
        <authorList>
            <person name="Ichikawa N."/>
            <person name="Sato H."/>
            <person name="Tonouchi N."/>
        </authorList>
    </citation>
    <scope>NUCLEOTIDE SEQUENCE</scope>
    <source>
        <strain evidence="1">NBRC 109709</strain>
    </source>
</reference>
<keyword evidence="2" id="KW-1185">Reference proteome</keyword>
<protein>
    <submittedName>
        <fullName evidence="1">Unnamed protein product</fullName>
    </submittedName>
</protein>
<proteinExistence type="predicted"/>
<organism evidence="1 2">
    <name type="scientific">Phytophthora fragariaefolia</name>
    <dbReference type="NCBI Taxonomy" id="1490495"/>
    <lineage>
        <taxon>Eukaryota</taxon>
        <taxon>Sar</taxon>
        <taxon>Stramenopiles</taxon>
        <taxon>Oomycota</taxon>
        <taxon>Peronosporomycetes</taxon>
        <taxon>Peronosporales</taxon>
        <taxon>Peronosporaceae</taxon>
        <taxon>Phytophthora</taxon>
    </lineage>
</organism>